<evidence type="ECO:0000313" key="1">
    <source>
        <dbReference type="EMBL" id="SMO79856.1"/>
    </source>
</evidence>
<dbReference type="EMBL" id="FXSZ01000012">
    <property type="protein sequence ID" value="SMO79856.1"/>
    <property type="molecule type" value="Genomic_DNA"/>
</dbReference>
<dbReference type="Proteomes" id="UP000315971">
    <property type="component" value="Unassembled WGS sequence"/>
</dbReference>
<keyword evidence="2" id="KW-1185">Reference proteome</keyword>
<protein>
    <submittedName>
        <fullName evidence="1">Uncharacterized protein</fullName>
    </submittedName>
</protein>
<name>A0A521E7D3_9SPHI</name>
<sequence length="112" mass="12942">MLTQTFSKWVIYAEYQANKSFIEKYLCENKNRPELACHGQCYLMKKLKKDAQEEQGKTGTSRDKFETQVFTQTAYSSPFASAYFELNVQPKYLIIGSISSCYTDIFHPPQVA</sequence>
<proteinExistence type="predicted"/>
<dbReference type="AlphaFoldDB" id="A0A521E7D3"/>
<evidence type="ECO:0000313" key="2">
    <source>
        <dbReference type="Proteomes" id="UP000315971"/>
    </source>
</evidence>
<reference evidence="1 2" key="1">
    <citation type="submission" date="2017-05" db="EMBL/GenBank/DDBJ databases">
        <authorList>
            <person name="Varghese N."/>
            <person name="Submissions S."/>
        </authorList>
    </citation>
    <scope>NUCLEOTIDE SEQUENCE [LARGE SCALE GENOMIC DNA]</scope>
    <source>
        <strain evidence="1 2">DSM 21342</strain>
    </source>
</reference>
<gene>
    <name evidence="1" type="ORF">SAMN06265350_11221</name>
</gene>
<organism evidence="1 2">
    <name type="scientific">Solitalea koreensis</name>
    <dbReference type="NCBI Taxonomy" id="543615"/>
    <lineage>
        <taxon>Bacteria</taxon>
        <taxon>Pseudomonadati</taxon>
        <taxon>Bacteroidota</taxon>
        <taxon>Sphingobacteriia</taxon>
        <taxon>Sphingobacteriales</taxon>
        <taxon>Sphingobacteriaceae</taxon>
        <taxon>Solitalea</taxon>
    </lineage>
</organism>
<accession>A0A521E7D3</accession>